<keyword evidence="4" id="KW-0732">Signal</keyword>
<dbReference type="Gene3D" id="2.150.10.10">
    <property type="entry name" value="Serralysin-like metalloprotease, C-terminal"/>
    <property type="match status" value="3"/>
</dbReference>
<comment type="subcellular location">
    <subcellularLocation>
        <location evidence="1">Secreted</location>
    </subcellularLocation>
</comment>
<feature type="signal peptide" evidence="4">
    <location>
        <begin position="1"/>
        <end position="30"/>
    </location>
</feature>
<dbReference type="EMBL" id="AP023356">
    <property type="protein sequence ID" value="BCJ43339.1"/>
    <property type="molecule type" value="Genomic_DNA"/>
</dbReference>
<dbReference type="PRINTS" id="PR00313">
    <property type="entry name" value="CABNDNGRPT"/>
</dbReference>
<dbReference type="Pfam" id="PF00353">
    <property type="entry name" value="HemolysinCabind"/>
    <property type="match status" value="7"/>
</dbReference>
<dbReference type="PROSITE" id="PS00330">
    <property type="entry name" value="HEMOLYSIN_CALCIUM"/>
    <property type="match status" value="2"/>
</dbReference>
<evidence type="ECO:0008006" key="7">
    <source>
        <dbReference type="Google" id="ProtNLM"/>
    </source>
</evidence>
<sequence>MSRSPWLYRVGLALLTSTAAIGASAAPAQAASTGVASVSGAKVLFKAGSGQANKLVITRSGRTVTIDDVVAVKPGKGCKKVDKTKVRCTLAHNPTRVSVSLGSRNDSVVNKSDLAITAYGGSGNDRLTGGPRNDLLDGGAGADKLWGLGGNDKLRGNLDKDALSGAAGNDILDGGLGNDREYGGAGDDEFAQPVDLSSGWSDADLLSGGAGKDLVDYSGRRKAITADSDGVKGDDGARGEHDTITGAERLWGGAGNDHLYGTAGDDELQGGVGDNVISGGAGNDVLIAGDGKDRFTGGPGDDYLDGGLGADTLLGGSGTDTVTYADRSPAVTVDLDGATGDDGQSGEHDTVGADVENLRGGWGNDRLTGNAAVNRIEGEWGDDIIHGGAGDDLIDGSKGHDHLYGDAGDDYLDSANYERGTDGPDQLDGGADHDNCVAYEEDGDTAVNCETESRIDDPFFY</sequence>
<evidence type="ECO:0000256" key="1">
    <source>
        <dbReference type="ARBA" id="ARBA00004613"/>
    </source>
</evidence>
<dbReference type="InterPro" id="IPR001343">
    <property type="entry name" value="Hemolysn_Ca-bd"/>
</dbReference>
<reference evidence="5 6" key="1">
    <citation type="submission" date="2020-08" db="EMBL/GenBank/DDBJ databases">
        <title>Whole genome shotgun sequence of Actinoplanes ianthinogenes NBRC 13996.</title>
        <authorList>
            <person name="Komaki H."/>
            <person name="Tamura T."/>
        </authorList>
    </citation>
    <scope>NUCLEOTIDE SEQUENCE [LARGE SCALE GENOMIC DNA]</scope>
    <source>
        <strain evidence="5 6">NBRC 13996</strain>
    </source>
</reference>
<evidence type="ECO:0000313" key="6">
    <source>
        <dbReference type="Proteomes" id="UP000676967"/>
    </source>
</evidence>
<keyword evidence="6" id="KW-1185">Reference proteome</keyword>
<organism evidence="5 6">
    <name type="scientific">Actinoplanes ianthinogenes</name>
    <dbReference type="NCBI Taxonomy" id="122358"/>
    <lineage>
        <taxon>Bacteria</taxon>
        <taxon>Bacillati</taxon>
        <taxon>Actinomycetota</taxon>
        <taxon>Actinomycetes</taxon>
        <taxon>Micromonosporales</taxon>
        <taxon>Micromonosporaceae</taxon>
        <taxon>Actinoplanes</taxon>
    </lineage>
</organism>
<keyword evidence="2" id="KW-0964">Secreted</keyword>
<dbReference type="Proteomes" id="UP000676967">
    <property type="component" value="Chromosome"/>
</dbReference>
<feature type="region of interest" description="Disordered" evidence="3">
    <location>
        <begin position="414"/>
        <end position="433"/>
    </location>
</feature>
<evidence type="ECO:0000256" key="3">
    <source>
        <dbReference type="SAM" id="MobiDB-lite"/>
    </source>
</evidence>
<proteinExistence type="predicted"/>
<dbReference type="PANTHER" id="PTHR38340">
    <property type="entry name" value="S-LAYER PROTEIN"/>
    <property type="match status" value="1"/>
</dbReference>
<dbReference type="InterPro" id="IPR018511">
    <property type="entry name" value="Hemolysin-typ_Ca-bd_CS"/>
</dbReference>
<dbReference type="InterPro" id="IPR050557">
    <property type="entry name" value="RTX_toxin/Mannuronan_C5-epim"/>
</dbReference>
<accession>A0ABM7LW08</accession>
<dbReference type="SUPFAM" id="SSF51120">
    <property type="entry name" value="beta-Roll"/>
    <property type="match status" value="3"/>
</dbReference>
<dbReference type="RefSeq" id="WP_189332249.1">
    <property type="nucleotide sequence ID" value="NZ_AP023356.1"/>
</dbReference>
<dbReference type="PANTHER" id="PTHR38340:SF1">
    <property type="entry name" value="S-LAYER PROTEIN"/>
    <property type="match status" value="1"/>
</dbReference>
<evidence type="ECO:0000313" key="5">
    <source>
        <dbReference type="EMBL" id="BCJ43339.1"/>
    </source>
</evidence>
<evidence type="ECO:0000256" key="2">
    <source>
        <dbReference type="ARBA" id="ARBA00022525"/>
    </source>
</evidence>
<evidence type="ECO:0000256" key="4">
    <source>
        <dbReference type="SAM" id="SignalP"/>
    </source>
</evidence>
<feature type="chain" id="PRO_5045782711" description="Hemolysin type calcium-binding protein" evidence="4">
    <location>
        <begin position="31"/>
        <end position="461"/>
    </location>
</feature>
<name>A0ABM7LW08_9ACTN</name>
<feature type="region of interest" description="Disordered" evidence="3">
    <location>
        <begin position="338"/>
        <end position="357"/>
    </location>
</feature>
<dbReference type="InterPro" id="IPR011049">
    <property type="entry name" value="Serralysin-like_metalloprot_C"/>
</dbReference>
<protein>
    <recommendedName>
        <fullName evidence="7">Hemolysin type calcium-binding protein</fullName>
    </recommendedName>
</protein>
<gene>
    <name evidence="5" type="ORF">Aiant_39960</name>
</gene>